<dbReference type="CDD" id="cd01087">
    <property type="entry name" value="Prolidase"/>
    <property type="match status" value="1"/>
</dbReference>
<dbReference type="Gene3D" id="3.40.350.10">
    <property type="entry name" value="Creatinase/prolidase N-terminal domain"/>
    <property type="match status" value="1"/>
</dbReference>
<dbReference type="Gene3D" id="3.90.230.10">
    <property type="entry name" value="Creatinase/methionine aminopeptidase superfamily"/>
    <property type="match status" value="1"/>
</dbReference>
<evidence type="ECO:0000256" key="3">
    <source>
        <dbReference type="ARBA" id="ARBA00022723"/>
    </source>
</evidence>
<protein>
    <submittedName>
        <fullName evidence="8">Xaa-Pro dipeptidase</fullName>
    </submittedName>
</protein>
<evidence type="ECO:0000256" key="4">
    <source>
        <dbReference type="ARBA" id="ARBA00022801"/>
    </source>
</evidence>
<keyword evidence="5" id="KW-0482">Metalloprotease</keyword>
<evidence type="ECO:0000256" key="6">
    <source>
        <dbReference type="ARBA" id="ARBA00023211"/>
    </source>
</evidence>
<sequence>MGPIQGPDAFAALYAVDEVRYVDELPAALLTPSAGGEPIVGADAEGRKIHVLSGVNTDSGSTVVGASFDGLADVGAAVESEVLHQTMIQLRAVKTPAELEVMRYVCKVSSEAHVELMKKVKPGMYEYQAESLFMHHCYFYGGHRHVGYTCICGAGTNAAVLHYGHAGAPNDAPISDGDMLLFDMGGEYARYGADITCSYPANGKFSEQQKTIYNIVLASVKAVEDAMRPGVSWPDMHLLAERTILEGLVEAGILVGSVDEMMDACLASTFMPHGLGHLLGIDTHDVGGYLAGESRSSRPGLASLRMGRVLEENMVVTVEPGVYFIDCALDKALATPEQARFINQEGLAAYRTFGGVRIEDDVVVTSDGIENLTLVPREVDDIEAVMAGGEWAAAKMERVE</sequence>
<evidence type="ECO:0000313" key="8">
    <source>
        <dbReference type="EMBL" id="KNC51436.1"/>
    </source>
</evidence>
<evidence type="ECO:0000313" key="9">
    <source>
        <dbReference type="Proteomes" id="UP000054408"/>
    </source>
</evidence>
<organism evidence="8 9">
    <name type="scientific">Thecamonas trahens ATCC 50062</name>
    <dbReference type="NCBI Taxonomy" id="461836"/>
    <lineage>
        <taxon>Eukaryota</taxon>
        <taxon>Apusozoa</taxon>
        <taxon>Apusomonadida</taxon>
        <taxon>Apusomonadidae</taxon>
        <taxon>Thecamonas</taxon>
    </lineage>
</organism>
<comment type="cofactor">
    <cofactor evidence="1">
        <name>Mn(2+)</name>
        <dbReference type="ChEBI" id="CHEBI:29035"/>
    </cofactor>
</comment>
<dbReference type="GeneID" id="25566504"/>
<keyword evidence="4" id="KW-0378">Hydrolase</keyword>
<evidence type="ECO:0000259" key="7">
    <source>
        <dbReference type="Pfam" id="PF00557"/>
    </source>
</evidence>
<evidence type="ECO:0000256" key="1">
    <source>
        <dbReference type="ARBA" id="ARBA00001936"/>
    </source>
</evidence>
<reference evidence="8 9" key="1">
    <citation type="submission" date="2010-05" db="EMBL/GenBank/DDBJ databases">
        <title>The Genome Sequence of Thecamonas trahens ATCC 50062.</title>
        <authorList>
            <consortium name="The Broad Institute Genome Sequencing Platform"/>
            <person name="Russ C."/>
            <person name="Cuomo C."/>
            <person name="Shea T."/>
            <person name="Young S.K."/>
            <person name="Zeng Q."/>
            <person name="Koehrsen M."/>
            <person name="Haas B."/>
            <person name="Borodovsky M."/>
            <person name="Guigo R."/>
            <person name="Alvarado L."/>
            <person name="Berlin A."/>
            <person name="Bochicchio J."/>
            <person name="Borenstein D."/>
            <person name="Chapman S."/>
            <person name="Chen Z."/>
            <person name="Freedman E."/>
            <person name="Gellesch M."/>
            <person name="Goldberg J."/>
            <person name="Griggs A."/>
            <person name="Gujja S."/>
            <person name="Heilman E."/>
            <person name="Heiman D."/>
            <person name="Hepburn T."/>
            <person name="Howarth C."/>
            <person name="Jen D."/>
            <person name="Larson L."/>
            <person name="Mehta T."/>
            <person name="Park D."/>
            <person name="Pearson M."/>
            <person name="Roberts A."/>
            <person name="Saif S."/>
            <person name="Shenoy N."/>
            <person name="Sisk P."/>
            <person name="Stolte C."/>
            <person name="Sykes S."/>
            <person name="Thomson T."/>
            <person name="Walk T."/>
            <person name="White J."/>
            <person name="Yandava C."/>
            <person name="Burger G."/>
            <person name="Gray M.W."/>
            <person name="Holland P.W.H."/>
            <person name="King N."/>
            <person name="Lang F.B.F."/>
            <person name="Roger A.J."/>
            <person name="Ruiz-Trillo I."/>
            <person name="Lander E."/>
            <person name="Nusbaum C."/>
        </authorList>
    </citation>
    <scope>NUCLEOTIDE SEQUENCE [LARGE SCALE GENOMIC DNA]</scope>
    <source>
        <strain evidence="8 9">ATCC 50062</strain>
    </source>
</reference>
<dbReference type="OrthoDB" id="10261878at2759"/>
<dbReference type="eggNOG" id="KOG2737">
    <property type="taxonomic scope" value="Eukaryota"/>
</dbReference>
<accession>A0A0L0DH19</accession>
<gene>
    <name evidence="8" type="ORF">AMSG_07630</name>
</gene>
<dbReference type="InterPro" id="IPR000994">
    <property type="entry name" value="Pept_M24"/>
</dbReference>
<dbReference type="EMBL" id="GL349467">
    <property type="protein sequence ID" value="KNC51436.1"/>
    <property type="molecule type" value="Genomic_DNA"/>
</dbReference>
<dbReference type="GO" id="GO:0008237">
    <property type="term" value="F:metallopeptidase activity"/>
    <property type="evidence" value="ECO:0007669"/>
    <property type="project" value="UniProtKB-KW"/>
</dbReference>
<dbReference type="GO" id="GO:0006508">
    <property type="term" value="P:proteolysis"/>
    <property type="evidence" value="ECO:0007669"/>
    <property type="project" value="UniProtKB-KW"/>
</dbReference>
<evidence type="ECO:0000256" key="5">
    <source>
        <dbReference type="ARBA" id="ARBA00023049"/>
    </source>
</evidence>
<dbReference type="PANTHER" id="PTHR48480:SF2">
    <property type="entry name" value="PEPTIDASE D"/>
    <property type="match status" value="1"/>
</dbReference>
<keyword evidence="2" id="KW-0645">Protease</keyword>
<dbReference type="GO" id="GO:0046872">
    <property type="term" value="F:metal ion binding"/>
    <property type="evidence" value="ECO:0007669"/>
    <property type="project" value="UniProtKB-KW"/>
</dbReference>
<keyword evidence="6" id="KW-0464">Manganese</keyword>
<dbReference type="InterPro" id="IPR029149">
    <property type="entry name" value="Creatin/AminoP/Spt16_N"/>
</dbReference>
<dbReference type="RefSeq" id="XP_013756099.1">
    <property type="nucleotide sequence ID" value="XM_013900645.1"/>
</dbReference>
<evidence type="ECO:0000256" key="2">
    <source>
        <dbReference type="ARBA" id="ARBA00022670"/>
    </source>
</evidence>
<name>A0A0L0DH19_THETB</name>
<feature type="domain" description="Peptidase M24" evidence="7">
    <location>
        <begin position="101"/>
        <end position="365"/>
    </location>
</feature>
<dbReference type="PANTHER" id="PTHR48480">
    <property type="match status" value="1"/>
</dbReference>
<dbReference type="Proteomes" id="UP000054408">
    <property type="component" value="Unassembled WGS sequence"/>
</dbReference>
<proteinExistence type="predicted"/>
<keyword evidence="3" id="KW-0479">Metal-binding</keyword>
<dbReference type="AlphaFoldDB" id="A0A0L0DH19"/>
<dbReference type="STRING" id="461836.A0A0L0DH19"/>
<dbReference type="SUPFAM" id="SSF55920">
    <property type="entry name" value="Creatinase/aminopeptidase"/>
    <property type="match status" value="1"/>
</dbReference>
<keyword evidence="9" id="KW-1185">Reference proteome</keyword>
<dbReference type="Pfam" id="PF00557">
    <property type="entry name" value="Peptidase_M24"/>
    <property type="match status" value="1"/>
</dbReference>
<dbReference type="InterPro" id="IPR052433">
    <property type="entry name" value="X-Pro_dipept-like"/>
</dbReference>
<dbReference type="OMA" id="ESKHINH"/>
<dbReference type="FunFam" id="3.90.230.10:FF:000002">
    <property type="entry name" value="Xaa-Pro aminopeptidase 3"/>
    <property type="match status" value="1"/>
</dbReference>
<dbReference type="InterPro" id="IPR036005">
    <property type="entry name" value="Creatinase/aminopeptidase-like"/>
</dbReference>